<evidence type="ECO:0000256" key="2">
    <source>
        <dbReference type="PROSITE-ProRule" id="PRU00192"/>
    </source>
</evidence>
<organism evidence="5 6">
    <name type="scientific">Parelaphostrongylus tenuis</name>
    <name type="common">Meningeal worm</name>
    <dbReference type="NCBI Taxonomy" id="148309"/>
    <lineage>
        <taxon>Eukaryota</taxon>
        <taxon>Metazoa</taxon>
        <taxon>Ecdysozoa</taxon>
        <taxon>Nematoda</taxon>
        <taxon>Chromadorea</taxon>
        <taxon>Rhabditida</taxon>
        <taxon>Rhabditina</taxon>
        <taxon>Rhabditomorpha</taxon>
        <taxon>Strongyloidea</taxon>
        <taxon>Metastrongylidae</taxon>
        <taxon>Parelaphostrongylus</taxon>
    </lineage>
</organism>
<dbReference type="PROSITE" id="PS50002">
    <property type="entry name" value="SH3"/>
    <property type="match status" value="4"/>
</dbReference>
<feature type="compositionally biased region" description="Pro residues" evidence="3">
    <location>
        <begin position="88"/>
        <end position="97"/>
    </location>
</feature>
<keyword evidence="6" id="KW-1185">Reference proteome</keyword>
<reference evidence="5" key="1">
    <citation type="submission" date="2021-06" db="EMBL/GenBank/DDBJ databases">
        <title>Parelaphostrongylus tenuis whole genome reference sequence.</title>
        <authorList>
            <person name="Garwood T.J."/>
            <person name="Larsen P.A."/>
            <person name="Fountain-Jones N.M."/>
            <person name="Garbe J.R."/>
            <person name="Macchietto M.G."/>
            <person name="Kania S.A."/>
            <person name="Gerhold R.W."/>
            <person name="Richards J.E."/>
            <person name="Wolf T.M."/>
        </authorList>
    </citation>
    <scope>NUCLEOTIDE SEQUENCE</scope>
    <source>
        <strain evidence="5">MNPRO001-30</strain>
        <tissue evidence="5">Meninges</tissue>
    </source>
</reference>
<feature type="domain" description="SH3" evidence="4">
    <location>
        <begin position="320"/>
        <end position="379"/>
    </location>
</feature>
<dbReference type="EMBL" id="JAHQIW010007201">
    <property type="protein sequence ID" value="KAJ1372919.1"/>
    <property type="molecule type" value="Genomic_DNA"/>
</dbReference>
<dbReference type="PRINTS" id="PR00499">
    <property type="entry name" value="P67PHOX"/>
</dbReference>
<accession>A0AAD5WJI7</accession>
<dbReference type="InterPro" id="IPR001452">
    <property type="entry name" value="SH3_domain"/>
</dbReference>
<evidence type="ECO:0000256" key="3">
    <source>
        <dbReference type="SAM" id="MobiDB-lite"/>
    </source>
</evidence>
<gene>
    <name evidence="5" type="ORF">KIN20_035230</name>
</gene>
<feature type="domain" description="SH3" evidence="4">
    <location>
        <begin position="397"/>
        <end position="458"/>
    </location>
</feature>
<dbReference type="CDD" id="cd00174">
    <property type="entry name" value="SH3"/>
    <property type="match status" value="2"/>
</dbReference>
<evidence type="ECO:0000313" key="5">
    <source>
        <dbReference type="EMBL" id="KAJ1372919.1"/>
    </source>
</evidence>
<proteinExistence type="predicted"/>
<name>A0AAD5WJI7_PARTN</name>
<feature type="domain" description="SH3" evidence="4">
    <location>
        <begin position="248"/>
        <end position="307"/>
    </location>
</feature>
<dbReference type="PANTHER" id="PTHR45929">
    <property type="entry name" value="JAK PATHWAY SIGNAL TRANSDUCTION ADAPTOR MOLECULE"/>
    <property type="match status" value="1"/>
</dbReference>
<dbReference type="SUPFAM" id="SSF50044">
    <property type="entry name" value="SH3-domain"/>
    <property type="match status" value="4"/>
</dbReference>
<dbReference type="SMART" id="SM00326">
    <property type="entry name" value="SH3"/>
    <property type="match status" value="4"/>
</dbReference>
<dbReference type="Gene3D" id="2.30.30.40">
    <property type="entry name" value="SH3 Domains"/>
    <property type="match status" value="4"/>
</dbReference>
<comment type="caution">
    <text evidence="5">The sequence shown here is derived from an EMBL/GenBank/DDBJ whole genome shotgun (WGS) entry which is preliminary data.</text>
</comment>
<dbReference type="InterPro" id="IPR036028">
    <property type="entry name" value="SH3-like_dom_sf"/>
</dbReference>
<evidence type="ECO:0000256" key="1">
    <source>
        <dbReference type="ARBA" id="ARBA00022443"/>
    </source>
</evidence>
<dbReference type="AlphaFoldDB" id="A0AAD5WJI7"/>
<dbReference type="PANTHER" id="PTHR45929:SF7">
    <property type="entry name" value="LAS SEVENTEEN-BINDING PROTEIN 1"/>
    <property type="match status" value="1"/>
</dbReference>
<sequence>MPKSDTTFSVSAAKAFFEAAKNPEMRQAAVAAAKNPFVRSMAKQAATNPETRKQLIAALEKQYGAKGTDDKPKPSPIKPKPSDVVSSTPPPPPPPHRGTPDHTIKPASGYSTMSSSYSQSGCTSQPPSVSQNRTDYQKPLPATPSASSHSNYSTTNGTVYPSLVNELQDLQLNRKDFSPTEPHAIAKHSFNGSHRDELSCAAGDIVILKRDVDEQWIYGMNNRTGSYGIVPLSFLDIRVPLSSGPSPSGGVIATAIYDYDSNTPGDLTFRMHDQIIAIERIGPEWLRGSLNGREGIFPANFVSCPNIDSLPMRQPATQVTPLEKMTAAYDYSSGVQGDLQFKAGDAIEVIARIDQDWIQGRMNGNEGLCPLSFLAPYGTAVGSPKTRGLASVAALGGTGRTVTAIADHYCDDPKMLYFSKGDRIVIVEDVDTYWYRGKVEGFKTLPPGLFPKAIVKED</sequence>
<feature type="compositionally biased region" description="Polar residues" evidence="3">
    <location>
        <begin position="144"/>
        <end position="159"/>
    </location>
</feature>
<feature type="compositionally biased region" description="Low complexity" evidence="3">
    <location>
        <begin position="108"/>
        <end position="125"/>
    </location>
</feature>
<dbReference type="Pfam" id="PF00018">
    <property type="entry name" value="SH3_1"/>
    <property type="match status" value="3"/>
</dbReference>
<evidence type="ECO:0000313" key="6">
    <source>
        <dbReference type="Proteomes" id="UP001196413"/>
    </source>
</evidence>
<dbReference type="Proteomes" id="UP001196413">
    <property type="component" value="Unassembled WGS sequence"/>
</dbReference>
<feature type="region of interest" description="Disordered" evidence="3">
    <location>
        <begin position="41"/>
        <end position="159"/>
    </location>
</feature>
<keyword evidence="1 2" id="KW-0728">SH3 domain</keyword>
<dbReference type="InterPro" id="IPR050670">
    <property type="entry name" value="STAM"/>
</dbReference>
<protein>
    <recommendedName>
        <fullName evidence="4">SH3 domain-containing protein</fullName>
    </recommendedName>
</protein>
<evidence type="ECO:0000259" key="4">
    <source>
        <dbReference type="PROSITE" id="PS50002"/>
    </source>
</evidence>
<feature type="domain" description="SH3" evidence="4">
    <location>
        <begin position="179"/>
        <end position="240"/>
    </location>
</feature>